<dbReference type="EMBL" id="CP000724">
    <property type="protein sequence ID" value="ABR50016.1"/>
    <property type="molecule type" value="Genomic_DNA"/>
</dbReference>
<evidence type="ECO:0000313" key="2">
    <source>
        <dbReference type="Proteomes" id="UP000001572"/>
    </source>
</evidence>
<dbReference type="Proteomes" id="UP000001572">
    <property type="component" value="Chromosome"/>
</dbReference>
<dbReference type="RefSeq" id="WP_012064970.1">
    <property type="nucleotide sequence ID" value="NC_009633.1"/>
</dbReference>
<gene>
    <name evidence="1" type="ordered locus">Amet_3921</name>
</gene>
<dbReference type="OrthoDB" id="9792929at2"/>
<name>A6TUZ8_ALKMQ</name>
<reference evidence="2" key="1">
    <citation type="journal article" date="2016" name="Genome Announc.">
        <title>Complete genome sequence of Alkaliphilus metalliredigens strain QYMF, an alkaliphilic and metal-reducing bacterium isolated from borax-contaminated leachate ponds.</title>
        <authorList>
            <person name="Hwang C."/>
            <person name="Copeland A."/>
            <person name="Lucas S."/>
            <person name="Lapidus A."/>
            <person name="Barry K."/>
            <person name="Detter J.C."/>
            <person name="Glavina Del Rio T."/>
            <person name="Hammon N."/>
            <person name="Israni S."/>
            <person name="Dalin E."/>
            <person name="Tice H."/>
            <person name="Pitluck S."/>
            <person name="Chertkov O."/>
            <person name="Brettin T."/>
            <person name="Bruce D."/>
            <person name="Han C."/>
            <person name="Schmutz J."/>
            <person name="Larimer F."/>
            <person name="Land M.L."/>
            <person name="Hauser L."/>
            <person name="Kyrpides N."/>
            <person name="Mikhailova N."/>
            <person name="Ye Q."/>
            <person name="Zhou J."/>
            <person name="Richardson P."/>
            <person name="Fields M.W."/>
        </authorList>
    </citation>
    <scope>NUCLEOTIDE SEQUENCE [LARGE SCALE GENOMIC DNA]</scope>
    <source>
        <strain evidence="2">QYMF</strain>
    </source>
</reference>
<dbReference type="KEGG" id="amt:Amet_3921"/>
<dbReference type="HOGENOM" id="CLU_1017954_0_0_9"/>
<proteinExistence type="predicted"/>
<keyword evidence="2" id="KW-1185">Reference proteome</keyword>
<organism evidence="1 2">
    <name type="scientific">Alkaliphilus metalliredigens (strain QYMF)</name>
    <dbReference type="NCBI Taxonomy" id="293826"/>
    <lineage>
        <taxon>Bacteria</taxon>
        <taxon>Bacillati</taxon>
        <taxon>Bacillota</taxon>
        <taxon>Clostridia</taxon>
        <taxon>Peptostreptococcales</taxon>
        <taxon>Natronincolaceae</taxon>
        <taxon>Alkaliphilus</taxon>
    </lineage>
</organism>
<protein>
    <submittedName>
        <fullName evidence="1">Uncharacterized protein</fullName>
    </submittedName>
</protein>
<dbReference type="AlphaFoldDB" id="A6TUZ8"/>
<evidence type="ECO:0000313" key="1">
    <source>
        <dbReference type="EMBL" id="ABR50016.1"/>
    </source>
</evidence>
<dbReference type="Gene3D" id="3.40.630.30">
    <property type="match status" value="1"/>
</dbReference>
<accession>A6TUZ8</accession>
<sequence length="273" mass="31876">MKKKLIFDKLMIEFIEQKNVYNLEMNSDIADWLDEMEPDSRFLHFVYLNIYGVPVILDEALEEAYHGGDTSKFNNIGRLTGYYIPFEEILEEGEDPVDVCDAASADLEFVASIIQDYYEENESMMFSASLFYIDELEIDEQYRNNGFGSKVLQELPCLLNYHKGIEIDDIAYYPVPTRCSEKILTPYEEALMKQTAYKMNEYYGGESAAFQMSKNKIISLPRNYSKEGINEMIESEKNTPSYPEKYKNNDLFSFYEKNGYKEFNQTRLLIKGL</sequence>